<evidence type="ECO:0008006" key="3">
    <source>
        <dbReference type="Google" id="ProtNLM"/>
    </source>
</evidence>
<organism evidence="1 2">
    <name type="scientific">Aedoeadaptatus nemausensis</name>
    <dbReference type="NCBI Taxonomy" id="2582829"/>
    <lineage>
        <taxon>Bacteria</taxon>
        <taxon>Bacillati</taxon>
        <taxon>Bacillota</taxon>
        <taxon>Tissierellia</taxon>
        <taxon>Tissierellales</taxon>
        <taxon>Peptoniphilaceae</taxon>
        <taxon>Aedoeadaptatus</taxon>
    </lineage>
</organism>
<dbReference type="Proteomes" id="UP000586454">
    <property type="component" value="Unassembled WGS sequence"/>
</dbReference>
<dbReference type="Gene3D" id="2.40.10.270">
    <property type="entry name" value="Bacteriophage SPP1 head-tail adaptor protein"/>
    <property type="match status" value="1"/>
</dbReference>
<dbReference type="InterPro" id="IPR038666">
    <property type="entry name" value="SSP1_head-tail_sf"/>
</dbReference>
<evidence type="ECO:0000313" key="2">
    <source>
        <dbReference type="Proteomes" id="UP000586454"/>
    </source>
</evidence>
<dbReference type="EMBL" id="CAIJCS010000019">
    <property type="protein sequence ID" value="CAC9931684.1"/>
    <property type="molecule type" value="Genomic_DNA"/>
</dbReference>
<reference evidence="1 2" key="1">
    <citation type="submission" date="2020-06" db="EMBL/GenBank/DDBJ databases">
        <authorList>
            <person name="Criscuolo A."/>
        </authorList>
    </citation>
    <scope>NUCLEOTIDE SEQUENCE [LARGE SCALE GENOMIC DNA]</scope>
    <source>
        <strain evidence="1">1804121828</strain>
    </source>
</reference>
<dbReference type="RefSeq" id="WP_180499962.1">
    <property type="nucleotide sequence ID" value="NZ_CAIJCS010000019.1"/>
</dbReference>
<dbReference type="AlphaFoldDB" id="A0A6V6Y4B2"/>
<dbReference type="InterPro" id="IPR008767">
    <property type="entry name" value="Phage_SPP1_head-tail_adaptor"/>
</dbReference>
<proteinExistence type="predicted"/>
<evidence type="ECO:0000313" key="1">
    <source>
        <dbReference type="EMBL" id="CAC9931684.1"/>
    </source>
</evidence>
<dbReference type="NCBIfam" id="TIGR01563">
    <property type="entry name" value="gp16_SPP1"/>
    <property type="match status" value="1"/>
</dbReference>
<name>A0A6V6Y4B2_9FIRM</name>
<gene>
    <name evidence="1" type="ORF">PEPNEM18_01042</name>
</gene>
<sequence length="122" mass="14489">MLDKKGTMANVNRNYRHKIRIVDYRSVKNELLQQEQKLVDVEVLFADIKPIRGRELTESQILVSEHVYRVTTYYRPSITPDMFILWGDRTLRIESILDVSGREMHMEIMAREVERPIGRDQV</sequence>
<keyword evidence="2" id="KW-1185">Reference proteome</keyword>
<protein>
    <recommendedName>
        <fullName evidence="3">Phage head-tail adaptor</fullName>
    </recommendedName>
</protein>
<accession>A0A6V6Y4B2</accession>
<dbReference type="Pfam" id="PF05521">
    <property type="entry name" value="Phage_HCP"/>
    <property type="match status" value="1"/>
</dbReference>
<comment type="caution">
    <text evidence="1">The sequence shown here is derived from an EMBL/GenBank/DDBJ whole genome shotgun (WGS) entry which is preliminary data.</text>
</comment>